<keyword evidence="1" id="KW-0812">Transmembrane</keyword>
<feature type="transmembrane region" description="Helical" evidence="1">
    <location>
        <begin position="239"/>
        <end position="261"/>
    </location>
</feature>
<keyword evidence="3" id="KW-1185">Reference proteome</keyword>
<evidence type="ECO:0000256" key="1">
    <source>
        <dbReference type="SAM" id="Phobius"/>
    </source>
</evidence>
<dbReference type="AlphaFoldDB" id="A0AAE3NNE8"/>
<dbReference type="Proteomes" id="UP001220964">
    <property type="component" value="Unassembled WGS sequence"/>
</dbReference>
<dbReference type="RefSeq" id="WP_275566664.1">
    <property type="nucleotide sequence ID" value="NZ_JARGYC010000014.1"/>
</dbReference>
<evidence type="ECO:0000313" key="2">
    <source>
        <dbReference type="EMBL" id="MDF0600523.1"/>
    </source>
</evidence>
<sequence>MREKNDTEARLLYASADNVLAEVDAEALQHLVQKCVGPQGDVHIGGRTGDHLVLSGDTVQLVIAFTDVPFALSHFRGMTRPVEEEAQRRDVLRRLAHHRASLSVVALDRQGADRLPDWVKRRLVWEVVDYLLTCAPADLVVCPSRARLMTGEEAETWLSEMTTDMPDLDPAAGPVCNSRKDIFLSDPHLSPEVLAWLNQREAIAPQEEDLWASLVQAFVDQEPAPGDSRLCDTVPGRSALYTMSATVGLFALPLGAALLAFNALTGGSLRATAYGMAATGIGSALGAFESTSVASVVQMTGLF</sequence>
<organism evidence="2 3">
    <name type="scientific">Psychromarinibacter sediminicola</name>
    <dbReference type="NCBI Taxonomy" id="3033385"/>
    <lineage>
        <taxon>Bacteria</taxon>
        <taxon>Pseudomonadati</taxon>
        <taxon>Pseudomonadota</taxon>
        <taxon>Alphaproteobacteria</taxon>
        <taxon>Rhodobacterales</taxon>
        <taxon>Paracoccaceae</taxon>
        <taxon>Psychromarinibacter</taxon>
    </lineage>
</organism>
<keyword evidence="1" id="KW-1133">Transmembrane helix</keyword>
<comment type="caution">
    <text evidence="2">The sequence shown here is derived from an EMBL/GenBank/DDBJ whole genome shotgun (WGS) entry which is preliminary data.</text>
</comment>
<name>A0AAE3NNE8_9RHOB</name>
<gene>
    <name evidence="2" type="ORF">P1J78_07260</name>
</gene>
<accession>A0AAE3NNE8</accession>
<protein>
    <submittedName>
        <fullName evidence="2">Uncharacterized protein</fullName>
    </submittedName>
</protein>
<keyword evidence="1" id="KW-0472">Membrane</keyword>
<evidence type="ECO:0000313" key="3">
    <source>
        <dbReference type="Proteomes" id="UP001220964"/>
    </source>
</evidence>
<reference evidence="2" key="1">
    <citation type="submission" date="2023-03" db="EMBL/GenBank/DDBJ databases">
        <title>Multiphase analysis and comparison of six strains from genera Psychromarinibacter, Lutimaribacter, and Maritimibacter, including a novel species: Psychromarinibacter sediminicola sp. nov.</title>
        <authorList>
            <person name="Wang Y.-H."/>
            <person name="Ye M.-Q."/>
            <person name="Du Z.-J."/>
        </authorList>
    </citation>
    <scope>NUCLEOTIDE SEQUENCE</scope>
    <source>
        <strain evidence="2">C21-152</strain>
    </source>
</reference>
<proteinExistence type="predicted"/>
<dbReference type="EMBL" id="JARGYC010000014">
    <property type="protein sequence ID" value="MDF0600523.1"/>
    <property type="molecule type" value="Genomic_DNA"/>
</dbReference>